<evidence type="ECO:0000256" key="1">
    <source>
        <dbReference type="ARBA" id="ARBA00000971"/>
    </source>
</evidence>
<comment type="catalytic activity">
    <reaction evidence="1 5 6">
        <text>[protein]-peptidylproline (omega=180) = [protein]-peptidylproline (omega=0)</text>
        <dbReference type="Rhea" id="RHEA:16237"/>
        <dbReference type="Rhea" id="RHEA-COMP:10747"/>
        <dbReference type="Rhea" id="RHEA-COMP:10748"/>
        <dbReference type="ChEBI" id="CHEBI:83833"/>
        <dbReference type="ChEBI" id="CHEBI:83834"/>
        <dbReference type="EC" id="5.2.1.8"/>
    </reaction>
</comment>
<dbReference type="PANTHER" id="PTHR43811">
    <property type="entry name" value="FKBP-TYPE PEPTIDYL-PROLYL CIS-TRANS ISOMERASE FKPA"/>
    <property type="match status" value="1"/>
</dbReference>
<keyword evidence="3 5" id="KW-0697">Rotamase</keyword>
<dbReference type="EC" id="5.2.1.8" evidence="6"/>
<dbReference type="Pfam" id="PF00254">
    <property type="entry name" value="FKBP_C"/>
    <property type="match status" value="1"/>
</dbReference>
<protein>
    <recommendedName>
        <fullName evidence="6">Peptidyl-prolyl cis-trans isomerase</fullName>
        <ecNumber evidence="6">5.2.1.8</ecNumber>
    </recommendedName>
</protein>
<name>A0A1G1VFV8_9BACT</name>
<dbReference type="Gene3D" id="3.10.50.40">
    <property type="match status" value="1"/>
</dbReference>
<organism evidence="8 9">
    <name type="scientific">Candidatus Blackburnbacteria bacterium RIFCSPLOWO2_01_FULL_40_20</name>
    <dbReference type="NCBI Taxonomy" id="1797519"/>
    <lineage>
        <taxon>Bacteria</taxon>
        <taxon>Candidatus Blackburniibacteriota</taxon>
    </lineage>
</organism>
<feature type="domain" description="PPIase FKBP-type" evidence="7">
    <location>
        <begin position="15"/>
        <end position="103"/>
    </location>
</feature>
<proteinExistence type="inferred from homology"/>
<evidence type="ECO:0000256" key="3">
    <source>
        <dbReference type="ARBA" id="ARBA00023110"/>
    </source>
</evidence>
<comment type="caution">
    <text evidence="8">The sequence shown here is derived from an EMBL/GenBank/DDBJ whole genome shotgun (WGS) entry which is preliminary data.</text>
</comment>
<evidence type="ECO:0000256" key="4">
    <source>
        <dbReference type="ARBA" id="ARBA00023235"/>
    </source>
</evidence>
<reference evidence="8 9" key="1">
    <citation type="journal article" date="2016" name="Nat. Commun.">
        <title>Thousands of microbial genomes shed light on interconnected biogeochemical processes in an aquifer system.</title>
        <authorList>
            <person name="Anantharaman K."/>
            <person name="Brown C.T."/>
            <person name="Hug L.A."/>
            <person name="Sharon I."/>
            <person name="Castelle C.J."/>
            <person name="Probst A.J."/>
            <person name="Thomas B.C."/>
            <person name="Singh A."/>
            <person name="Wilkins M.J."/>
            <person name="Karaoz U."/>
            <person name="Brodie E.L."/>
            <person name="Williams K.H."/>
            <person name="Hubbard S.S."/>
            <person name="Banfield J.F."/>
        </authorList>
    </citation>
    <scope>NUCLEOTIDE SEQUENCE [LARGE SCALE GENOMIC DNA]</scope>
</reference>
<dbReference type="PANTHER" id="PTHR43811:SF19">
    <property type="entry name" value="39 KDA FK506-BINDING NUCLEAR PROTEIN"/>
    <property type="match status" value="1"/>
</dbReference>
<keyword evidence="4 5" id="KW-0413">Isomerase</keyword>
<dbReference type="InterPro" id="IPR001179">
    <property type="entry name" value="PPIase_FKBP_dom"/>
</dbReference>
<dbReference type="FunFam" id="3.10.50.40:FF:000006">
    <property type="entry name" value="Peptidyl-prolyl cis-trans isomerase"/>
    <property type="match status" value="1"/>
</dbReference>
<comment type="similarity">
    <text evidence="2 6">Belongs to the FKBP-type PPIase family.</text>
</comment>
<evidence type="ECO:0000313" key="8">
    <source>
        <dbReference type="EMBL" id="OGY14092.1"/>
    </source>
</evidence>
<sequence>MVDIKVGDGKEATSGATVSVHYTGTLLNGQKFDSSRDRGQPFSFLLGAGQVIQGWDRGVQGMKVGGVRKLVIPSNLAYGEAGSPPVIPPNSPLDFDIELLDVQ</sequence>
<evidence type="ECO:0000313" key="9">
    <source>
        <dbReference type="Proteomes" id="UP000178659"/>
    </source>
</evidence>
<dbReference type="InterPro" id="IPR046357">
    <property type="entry name" value="PPIase_dom_sf"/>
</dbReference>
<evidence type="ECO:0000256" key="5">
    <source>
        <dbReference type="PROSITE-ProRule" id="PRU00277"/>
    </source>
</evidence>
<evidence type="ECO:0000259" key="7">
    <source>
        <dbReference type="PROSITE" id="PS50059"/>
    </source>
</evidence>
<accession>A0A1G1VFV8</accession>
<dbReference type="Proteomes" id="UP000178659">
    <property type="component" value="Unassembled WGS sequence"/>
</dbReference>
<evidence type="ECO:0000256" key="6">
    <source>
        <dbReference type="RuleBase" id="RU003915"/>
    </source>
</evidence>
<dbReference type="EMBL" id="MHCC01000003">
    <property type="protein sequence ID" value="OGY14092.1"/>
    <property type="molecule type" value="Genomic_DNA"/>
</dbReference>
<dbReference type="GO" id="GO:0003755">
    <property type="term" value="F:peptidyl-prolyl cis-trans isomerase activity"/>
    <property type="evidence" value="ECO:0007669"/>
    <property type="project" value="UniProtKB-UniRule"/>
</dbReference>
<dbReference type="PROSITE" id="PS50059">
    <property type="entry name" value="FKBP_PPIASE"/>
    <property type="match status" value="1"/>
</dbReference>
<gene>
    <name evidence="8" type="ORF">A3A77_03860</name>
</gene>
<dbReference type="AlphaFoldDB" id="A0A1G1VFV8"/>
<dbReference type="SUPFAM" id="SSF54534">
    <property type="entry name" value="FKBP-like"/>
    <property type="match status" value="1"/>
</dbReference>
<evidence type="ECO:0000256" key="2">
    <source>
        <dbReference type="ARBA" id="ARBA00006577"/>
    </source>
</evidence>